<dbReference type="NCBIfam" id="TIGR00613">
    <property type="entry name" value="reco"/>
    <property type="match status" value="1"/>
</dbReference>
<keyword evidence="3 7" id="KW-0227">DNA damage</keyword>
<dbReference type="Proteomes" id="UP000661649">
    <property type="component" value="Unassembled WGS sequence"/>
</dbReference>
<evidence type="ECO:0000256" key="7">
    <source>
        <dbReference type="HAMAP-Rule" id="MF_00201"/>
    </source>
</evidence>
<reference evidence="9 10" key="1">
    <citation type="submission" date="2020-08" db="EMBL/GenBank/DDBJ databases">
        <title>Genome public.</title>
        <authorList>
            <person name="Liu C."/>
            <person name="Sun Q."/>
        </authorList>
    </citation>
    <scope>NUCLEOTIDE SEQUENCE [LARGE SCALE GENOMIC DNA]</scope>
    <source>
        <strain evidence="9 10">3_YM_SP_D4_24.mj</strain>
    </source>
</reference>
<accession>A0ABR7P8F4</accession>
<dbReference type="PANTHER" id="PTHR33991:SF1">
    <property type="entry name" value="DNA REPAIR PROTEIN RECO"/>
    <property type="match status" value="1"/>
</dbReference>
<dbReference type="HAMAP" id="MF_00201">
    <property type="entry name" value="RecO"/>
    <property type="match status" value="1"/>
</dbReference>
<evidence type="ECO:0000256" key="6">
    <source>
        <dbReference type="ARBA" id="ARBA00033409"/>
    </source>
</evidence>
<dbReference type="Pfam" id="PF11967">
    <property type="entry name" value="RecO_N"/>
    <property type="match status" value="1"/>
</dbReference>
<keyword evidence="10" id="KW-1185">Reference proteome</keyword>
<comment type="similarity">
    <text evidence="1 7">Belongs to the RecO family.</text>
</comment>
<dbReference type="Pfam" id="PF02565">
    <property type="entry name" value="RecO_C"/>
    <property type="match status" value="1"/>
</dbReference>
<evidence type="ECO:0000259" key="8">
    <source>
        <dbReference type="Pfam" id="PF11967"/>
    </source>
</evidence>
<dbReference type="Gene3D" id="1.20.1440.120">
    <property type="entry name" value="Recombination protein O, C-terminal domain"/>
    <property type="match status" value="1"/>
</dbReference>
<dbReference type="InterPro" id="IPR037278">
    <property type="entry name" value="ARFGAP/RecO"/>
</dbReference>
<dbReference type="EMBL" id="JACRTP010000001">
    <property type="protein sequence ID" value="MBC8627579.1"/>
    <property type="molecule type" value="Genomic_DNA"/>
</dbReference>
<dbReference type="SUPFAM" id="SSF50249">
    <property type="entry name" value="Nucleic acid-binding proteins"/>
    <property type="match status" value="1"/>
</dbReference>
<protein>
    <recommendedName>
        <fullName evidence="2 7">DNA repair protein RecO</fullName>
    </recommendedName>
    <alternativeName>
        <fullName evidence="6 7">Recombination protein O</fullName>
    </alternativeName>
</protein>
<evidence type="ECO:0000313" key="9">
    <source>
        <dbReference type="EMBL" id="MBC8627579.1"/>
    </source>
</evidence>
<evidence type="ECO:0000256" key="4">
    <source>
        <dbReference type="ARBA" id="ARBA00023172"/>
    </source>
</evidence>
<gene>
    <name evidence="7 9" type="primary">recO</name>
    <name evidence="9" type="ORF">H8712_02900</name>
</gene>
<evidence type="ECO:0000256" key="2">
    <source>
        <dbReference type="ARBA" id="ARBA00021310"/>
    </source>
</evidence>
<dbReference type="InterPro" id="IPR012340">
    <property type="entry name" value="NA-bd_OB-fold"/>
</dbReference>
<dbReference type="PANTHER" id="PTHR33991">
    <property type="entry name" value="DNA REPAIR PROTEIN RECO"/>
    <property type="match status" value="1"/>
</dbReference>
<feature type="domain" description="DNA replication/recombination mediator RecO N-terminal" evidence="8">
    <location>
        <begin position="7"/>
        <end position="80"/>
    </location>
</feature>
<dbReference type="InterPro" id="IPR022572">
    <property type="entry name" value="DNA_rep/recomb_RecO_N"/>
</dbReference>
<dbReference type="Gene3D" id="2.40.50.140">
    <property type="entry name" value="Nucleic acid-binding proteins"/>
    <property type="match status" value="1"/>
</dbReference>
<dbReference type="RefSeq" id="WP_187558186.1">
    <property type="nucleotide sequence ID" value="NZ_JACRTP010000001.1"/>
</dbReference>
<dbReference type="InterPro" id="IPR042242">
    <property type="entry name" value="RecO_C"/>
</dbReference>
<keyword evidence="4 7" id="KW-0233">DNA recombination</keyword>
<sequence>MTEAREVTGMVLLAAPVGDFDKRLVLLTREYGKITVFARGARKPNSAFLAVANPFVFGTFFIYEGRTSYQLKSARIKNYFTELTKKQPGVYYGFYFLELASYYYREYMDATEMLNLLYVTLRALTVGKMDNRLIRCVFELRAVLLNGECPDFFSCQECCNSEQLFWFYPAKSGVVCESCHKKTKGYAIKMDASVLYTVQYIVTSKLQKLYTFTVTEEVLETLCKMMKEYMKGQVDREFKSLEVLRVMEW</sequence>
<evidence type="ECO:0000256" key="3">
    <source>
        <dbReference type="ARBA" id="ARBA00022763"/>
    </source>
</evidence>
<evidence type="ECO:0000256" key="1">
    <source>
        <dbReference type="ARBA" id="ARBA00007452"/>
    </source>
</evidence>
<name>A0ABR7P8F4_9FIRM</name>
<dbReference type="InterPro" id="IPR003717">
    <property type="entry name" value="RecO"/>
</dbReference>
<proteinExistence type="inferred from homology"/>
<comment type="caution">
    <text evidence="9">The sequence shown here is derived from an EMBL/GenBank/DDBJ whole genome shotgun (WGS) entry which is preliminary data.</text>
</comment>
<keyword evidence="5 7" id="KW-0234">DNA repair</keyword>
<organism evidence="9 10">
    <name type="scientific">Blautia stercoris</name>
    <dbReference type="NCBI Taxonomy" id="871664"/>
    <lineage>
        <taxon>Bacteria</taxon>
        <taxon>Bacillati</taxon>
        <taxon>Bacillota</taxon>
        <taxon>Clostridia</taxon>
        <taxon>Lachnospirales</taxon>
        <taxon>Lachnospiraceae</taxon>
        <taxon>Blautia</taxon>
    </lineage>
</organism>
<dbReference type="SUPFAM" id="SSF57863">
    <property type="entry name" value="ArfGap/RecO-like zinc finger"/>
    <property type="match status" value="1"/>
</dbReference>
<comment type="function">
    <text evidence="7">Involved in DNA repair and RecF pathway recombination.</text>
</comment>
<evidence type="ECO:0000313" key="10">
    <source>
        <dbReference type="Proteomes" id="UP000661649"/>
    </source>
</evidence>
<evidence type="ECO:0000256" key="5">
    <source>
        <dbReference type="ARBA" id="ARBA00023204"/>
    </source>
</evidence>